<dbReference type="PANTHER" id="PTHR48043:SF145">
    <property type="entry name" value="FI06409P-RELATED"/>
    <property type="match status" value="1"/>
</dbReference>
<dbReference type="Pfam" id="PF00201">
    <property type="entry name" value="UDPGT"/>
    <property type="match status" value="1"/>
</dbReference>
<dbReference type="FunFam" id="3.40.50.2000:FF:000021">
    <property type="entry name" value="UDP-glucuronosyltransferase"/>
    <property type="match status" value="1"/>
</dbReference>
<dbReference type="Proteomes" id="UP000887574">
    <property type="component" value="Unplaced"/>
</dbReference>
<evidence type="ECO:0000313" key="8">
    <source>
        <dbReference type="WBParaSite" id="jg10319"/>
    </source>
</evidence>
<evidence type="ECO:0000256" key="2">
    <source>
        <dbReference type="ARBA" id="ARBA00022676"/>
    </source>
</evidence>
<keyword evidence="7" id="KW-1185">Reference proteome</keyword>
<protein>
    <recommendedName>
        <fullName evidence="6">UDP-glucuronosyltransferase</fullName>
        <ecNumber evidence="6">2.4.1.17</ecNumber>
    </recommendedName>
</protein>
<comment type="similarity">
    <text evidence="1 5">Belongs to the UDP-glycosyltransferase family.</text>
</comment>
<dbReference type="InterPro" id="IPR050271">
    <property type="entry name" value="UDP-glycosyltransferase"/>
</dbReference>
<comment type="catalytic activity">
    <reaction evidence="4 6">
        <text>glucuronate acceptor + UDP-alpha-D-glucuronate = acceptor beta-D-glucuronoside + UDP + H(+)</text>
        <dbReference type="Rhea" id="RHEA:21032"/>
        <dbReference type="ChEBI" id="CHEBI:15378"/>
        <dbReference type="ChEBI" id="CHEBI:58052"/>
        <dbReference type="ChEBI" id="CHEBI:58223"/>
        <dbReference type="ChEBI" id="CHEBI:132367"/>
        <dbReference type="ChEBI" id="CHEBI:132368"/>
        <dbReference type="EC" id="2.4.1.17"/>
    </reaction>
</comment>
<dbReference type="InterPro" id="IPR002213">
    <property type="entry name" value="UDP_glucos_trans"/>
</dbReference>
<name>A0A915CLS6_9BILA</name>
<evidence type="ECO:0000256" key="1">
    <source>
        <dbReference type="ARBA" id="ARBA00009995"/>
    </source>
</evidence>
<evidence type="ECO:0000313" key="7">
    <source>
        <dbReference type="Proteomes" id="UP000887574"/>
    </source>
</evidence>
<proteinExistence type="inferred from homology"/>
<evidence type="ECO:0000256" key="6">
    <source>
        <dbReference type="RuleBase" id="RU362059"/>
    </source>
</evidence>
<dbReference type="GO" id="GO:0015020">
    <property type="term" value="F:glucuronosyltransferase activity"/>
    <property type="evidence" value="ECO:0007669"/>
    <property type="project" value="UniProtKB-EC"/>
</dbReference>
<dbReference type="PANTHER" id="PTHR48043">
    <property type="entry name" value="EG:EG0003.4 PROTEIN-RELATED"/>
    <property type="match status" value="1"/>
</dbReference>
<comment type="subcellular location">
    <subcellularLocation>
        <location evidence="6">Membrane</location>
        <topology evidence="6">Single-pass membrane protein</topology>
    </subcellularLocation>
</comment>
<accession>A0A915CLS6</accession>
<sequence>MFGIFHKIGVKTKVSSYAITFVNLIGSNFGIPHFSSYITNMWAPSLNGPKMNFFERAYNFYTDLYENYKIRPLINQLEQPLFNSAFGDDFPLVCWGIVEIDKKSLEQKFHKIFDRSKSGVILFSFGTFINASKMTHEMRNHFLSSFAEFPNYEFIWKFDEPQKDLPPNVHVFNWINQRTILAHPETKAFITHCGVNSINEAALNGVPVLCIPLLGDQYYNGAVVRHNELGVYLDILKLDKNSMNRSLKEVLDNPQYREKAQVLKQKLRLQPFSAKERLVKWVEFAAEFSELNELNLPCIDEMGVFVYYSLDVIAVALVFSPSIGWSHMQLQGAVADALVEAGHQVHILTMNMNPLNGDYKSSKLAHRVTKVDRKDASKAEFSKIDIVQNPFAGYKNMMFDGAMKTFNKLFVTSVKNC</sequence>
<dbReference type="EC" id="2.4.1.17" evidence="6"/>
<keyword evidence="2 5" id="KW-0328">Glycosyltransferase</keyword>
<dbReference type="CDD" id="cd03784">
    <property type="entry name" value="GT1_Gtf-like"/>
    <property type="match status" value="1"/>
</dbReference>
<evidence type="ECO:0000256" key="4">
    <source>
        <dbReference type="ARBA" id="ARBA00047475"/>
    </source>
</evidence>
<dbReference type="InterPro" id="IPR035595">
    <property type="entry name" value="UDP_glycos_trans_CS"/>
</dbReference>
<dbReference type="GO" id="GO:0016020">
    <property type="term" value="C:membrane"/>
    <property type="evidence" value="ECO:0007669"/>
    <property type="project" value="UniProtKB-SubCell"/>
</dbReference>
<organism evidence="7 8">
    <name type="scientific">Ditylenchus dipsaci</name>
    <dbReference type="NCBI Taxonomy" id="166011"/>
    <lineage>
        <taxon>Eukaryota</taxon>
        <taxon>Metazoa</taxon>
        <taxon>Ecdysozoa</taxon>
        <taxon>Nematoda</taxon>
        <taxon>Chromadorea</taxon>
        <taxon>Rhabditida</taxon>
        <taxon>Tylenchina</taxon>
        <taxon>Tylenchomorpha</taxon>
        <taxon>Sphaerularioidea</taxon>
        <taxon>Anguinidae</taxon>
        <taxon>Anguininae</taxon>
        <taxon>Ditylenchus</taxon>
    </lineage>
</organism>
<dbReference type="WBParaSite" id="jg10319">
    <property type="protein sequence ID" value="jg10319"/>
    <property type="gene ID" value="jg10319"/>
</dbReference>
<evidence type="ECO:0000256" key="5">
    <source>
        <dbReference type="RuleBase" id="RU003718"/>
    </source>
</evidence>
<dbReference type="SUPFAM" id="SSF53756">
    <property type="entry name" value="UDP-Glycosyltransferase/glycogen phosphorylase"/>
    <property type="match status" value="1"/>
</dbReference>
<dbReference type="AlphaFoldDB" id="A0A915CLS6"/>
<dbReference type="Gene3D" id="3.40.50.2000">
    <property type="entry name" value="Glycogen Phosphorylase B"/>
    <property type="match status" value="1"/>
</dbReference>
<dbReference type="PROSITE" id="PS00375">
    <property type="entry name" value="UDPGT"/>
    <property type="match status" value="1"/>
</dbReference>
<reference evidence="8" key="1">
    <citation type="submission" date="2022-11" db="UniProtKB">
        <authorList>
            <consortium name="WormBaseParasite"/>
        </authorList>
    </citation>
    <scope>IDENTIFICATION</scope>
</reference>
<evidence type="ECO:0000256" key="3">
    <source>
        <dbReference type="ARBA" id="ARBA00022679"/>
    </source>
</evidence>
<keyword evidence="3 5" id="KW-0808">Transferase</keyword>